<dbReference type="Proteomes" id="UP001189429">
    <property type="component" value="Unassembled WGS sequence"/>
</dbReference>
<feature type="compositionally biased region" description="Pro residues" evidence="1">
    <location>
        <begin position="1"/>
        <end position="18"/>
    </location>
</feature>
<evidence type="ECO:0000313" key="2">
    <source>
        <dbReference type="EMBL" id="CAK0813594.1"/>
    </source>
</evidence>
<feature type="compositionally biased region" description="Polar residues" evidence="1">
    <location>
        <begin position="160"/>
        <end position="171"/>
    </location>
</feature>
<evidence type="ECO:0000256" key="1">
    <source>
        <dbReference type="SAM" id="MobiDB-lite"/>
    </source>
</evidence>
<gene>
    <name evidence="2" type="ORF">PCOR1329_LOCUS17461</name>
</gene>
<feature type="region of interest" description="Disordered" evidence="1">
    <location>
        <begin position="152"/>
        <end position="185"/>
    </location>
</feature>
<sequence length="328" mass="33250">GPGSKAPPPGFKAPPPGPGGEGPGHAWSVGARPLPPQPGDDGHSALRGVGGVPPPAASGPSADGPAGAPVPAGPVLPPKPGCDGPSPSRATKAPPPPGPGGGKPGTLAASQHRNAGHAGDAVVSGRFDIAVKAMLARPQKPYSFSSLQPNLRGAAVPSPAATTTGAVQQQVEPRPPLPPVSSNAPATASRLTVKWFPLPVPHGDLRLCLQWDGDLESEQLQYASHLVEEIIGCDTSAVEEGEHADCHLEEYLMTPVMSAAPPRTSLYAGTCALGAANNINLRRSCARMALVLAIAARFREVGSAFQRSYPALANLLHEAEVVGVHAGL</sequence>
<name>A0ABN9R7W1_9DINO</name>
<reference evidence="2" key="1">
    <citation type="submission" date="2023-10" db="EMBL/GenBank/DDBJ databases">
        <authorList>
            <person name="Chen Y."/>
            <person name="Shah S."/>
            <person name="Dougan E. K."/>
            <person name="Thang M."/>
            <person name="Chan C."/>
        </authorList>
    </citation>
    <scope>NUCLEOTIDE SEQUENCE [LARGE SCALE GENOMIC DNA]</scope>
</reference>
<organism evidence="2 3">
    <name type="scientific">Prorocentrum cordatum</name>
    <dbReference type="NCBI Taxonomy" id="2364126"/>
    <lineage>
        <taxon>Eukaryota</taxon>
        <taxon>Sar</taxon>
        <taxon>Alveolata</taxon>
        <taxon>Dinophyceae</taxon>
        <taxon>Prorocentrales</taxon>
        <taxon>Prorocentraceae</taxon>
        <taxon>Prorocentrum</taxon>
    </lineage>
</organism>
<keyword evidence="3" id="KW-1185">Reference proteome</keyword>
<feature type="compositionally biased region" description="Pro residues" evidence="1">
    <location>
        <begin position="71"/>
        <end position="80"/>
    </location>
</feature>
<feature type="region of interest" description="Disordered" evidence="1">
    <location>
        <begin position="1"/>
        <end position="118"/>
    </location>
</feature>
<dbReference type="EMBL" id="CAUYUJ010005424">
    <property type="protein sequence ID" value="CAK0813594.1"/>
    <property type="molecule type" value="Genomic_DNA"/>
</dbReference>
<protein>
    <submittedName>
        <fullName evidence="2">Uncharacterized protein</fullName>
    </submittedName>
</protein>
<evidence type="ECO:0000313" key="3">
    <source>
        <dbReference type="Proteomes" id="UP001189429"/>
    </source>
</evidence>
<proteinExistence type="predicted"/>
<feature type="compositionally biased region" description="Low complexity" evidence="1">
    <location>
        <begin position="58"/>
        <end position="70"/>
    </location>
</feature>
<accession>A0ABN9R7W1</accession>
<feature type="non-terminal residue" evidence="2">
    <location>
        <position position="1"/>
    </location>
</feature>
<comment type="caution">
    <text evidence="2">The sequence shown here is derived from an EMBL/GenBank/DDBJ whole genome shotgun (WGS) entry which is preliminary data.</text>
</comment>